<dbReference type="Gene3D" id="1.20.120.160">
    <property type="entry name" value="HPT domain"/>
    <property type="match status" value="1"/>
</dbReference>
<dbReference type="EMBL" id="FTPS01000001">
    <property type="protein sequence ID" value="SIT84820.1"/>
    <property type="molecule type" value="Genomic_DNA"/>
</dbReference>
<evidence type="ECO:0000259" key="19">
    <source>
        <dbReference type="PROSITE" id="PS50110"/>
    </source>
</evidence>
<evidence type="ECO:0000256" key="15">
    <source>
        <dbReference type="PROSITE-ProRule" id="PRU00169"/>
    </source>
</evidence>
<feature type="coiled-coil region" evidence="16">
    <location>
        <begin position="417"/>
        <end position="448"/>
    </location>
</feature>
<keyword evidence="10" id="KW-0067">ATP-binding</keyword>
<sequence>MFGNAGLGARLLLAFAVIAGLPVLADIFGWFELRDVAREQTAMIDETIPMIAEVRTIAEESARIVALAPELAQVRTQAQRRQRSDFLLTQILALEQRLEDKHGPASGPGYGRILATLRQVGEQMTALDDLVRQRIAQTQQRDAKLAVVGEATNILLEMADTLVANAQMGTSAMISNIYDLSAEGEGSENSRLDALDKLIEVDLFQLGLMFELRSRSSEIGLMANRIGGIGDPETLQDLEAGLIERIEILRRRIASVRDPGRALQAAELLEKITLLTEARPGESSALGASANILRLDGQIAAGQNQLRSTSLLLGHEADAAAMQAQEHAGQRGVHSLAAIHDVQMRNLVAGAIAMLISLLVLWFYIRGNVTRRLDRLSNRMSALAAGRLHGAIHPEGRDEIARMETAVEFFRQQALTNQALQEERDRNAAELLEHRNELQRLVNEQTEELRGEVAAHTAARREAEAATRAKSEFLAMMSHEIRTPMNGVLGMLRKLSHDRANSGGDEDVQVALSSAENLLGLLNDILDFSRAERGEFPNEEQVFSIPKLVHDIALLMRPEDAEEPVQVLVDAQGDLPLAVRGDMVKLRQVLFNLVSNALKFTDEGTVVLRVRQKHVPGTEMPLFFFEVSDTGRGISAEALERVFEPFEQERSPNGHSLGGTGLGLAICRKFADAMGATLGVESRLGVGSVFTLCVPLALADPALLTPPDRPAPLPAADPLEVLVVEDHEINRRVARAYLERMGHHVTCVATGEEALERLRLQQFELVLMDVNLPGKSGLEIARLIRADADPALADLPLIAISAHAADDQIEDQLAAGMDCFVTKPVSPERLAEAIAEVLAGRRRKVFPSPRSAAVPPAGPRTRLLAGTIADLGAEQAGALARLYLERLEVDMARIRAAAAAGDRPALAAEAHRARGAASNFEVSDFLATLTGLEKSARSGESAKTLAPQLQTLERQARDLRAGMQAELARLDSGGGGQPMLAVNT</sequence>
<dbReference type="InterPro" id="IPR004358">
    <property type="entry name" value="Sig_transdc_His_kin-like_C"/>
</dbReference>
<dbReference type="InterPro" id="IPR011006">
    <property type="entry name" value="CheY-like_superfamily"/>
</dbReference>
<comment type="catalytic activity">
    <reaction evidence="1">
        <text>ATP + protein L-histidine = ADP + protein N-phospho-L-histidine.</text>
        <dbReference type="EC" id="2.7.13.3"/>
    </reaction>
</comment>
<dbReference type="InterPro" id="IPR036641">
    <property type="entry name" value="HPT_dom_sf"/>
</dbReference>
<evidence type="ECO:0000256" key="3">
    <source>
        <dbReference type="ARBA" id="ARBA00012438"/>
    </source>
</evidence>
<dbReference type="SUPFAM" id="SSF52172">
    <property type="entry name" value="CheY-like"/>
    <property type="match status" value="1"/>
</dbReference>
<dbReference type="OrthoDB" id="9801651at2"/>
<dbReference type="CDD" id="cd17546">
    <property type="entry name" value="REC_hyHK_CKI1_RcsC-like"/>
    <property type="match status" value="1"/>
</dbReference>
<feature type="domain" description="HAMP" evidence="20">
    <location>
        <begin position="367"/>
        <end position="419"/>
    </location>
</feature>
<dbReference type="GO" id="GO:0005524">
    <property type="term" value="F:ATP binding"/>
    <property type="evidence" value="ECO:0007669"/>
    <property type="project" value="UniProtKB-KW"/>
</dbReference>
<evidence type="ECO:0000256" key="11">
    <source>
        <dbReference type="ARBA" id="ARBA00022989"/>
    </source>
</evidence>
<dbReference type="PROSITE" id="PS50110">
    <property type="entry name" value="RESPONSE_REGULATORY"/>
    <property type="match status" value="1"/>
</dbReference>
<gene>
    <name evidence="22" type="ORF">SAMN05421849_2192</name>
</gene>
<evidence type="ECO:0000256" key="14">
    <source>
        <dbReference type="PROSITE-ProRule" id="PRU00110"/>
    </source>
</evidence>
<reference evidence="22 23" key="1">
    <citation type="submission" date="2017-01" db="EMBL/GenBank/DDBJ databases">
        <authorList>
            <person name="Mah S.A."/>
            <person name="Swanson W.J."/>
            <person name="Moy G.W."/>
            <person name="Vacquier V.D."/>
        </authorList>
    </citation>
    <scope>NUCLEOTIDE SEQUENCE [LARGE SCALE GENOMIC DNA]</scope>
    <source>
        <strain evidence="22 23">DSM 21219</strain>
    </source>
</reference>
<dbReference type="InterPro" id="IPR014302">
    <property type="entry name" value="Sig_transdc_His_kinase_TorS"/>
</dbReference>
<evidence type="ECO:0000256" key="10">
    <source>
        <dbReference type="ARBA" id="ARBA00022840"/>
    </source>
</evidence>
<dbReference type="InterPro" id="IPR038188">
    <property type="entry name" value="TorS_sensor_sf"/>
</dbReference>
<evidence type="ECO:0000313" key="23">
    <source>
        <dbReference type="Proteomes" id="UP000192455"/>
    </source>
</evidence>
<dbReference type="Pfam" id="PF00072">
    <property type="entry name" value="Response_reg"/>
    <property type="match status" value="1"/>
</dbReference>
<dbReference type="SMART" id="SM00387">
    <property type="entry name" value="HATPase_c"/>
    <property type="match status" value="1"/>
</dbReference>
<protein>
    <recommendedName>
        <fullName evidence="3">histidine kinase</fullName>
        <ecNumber evidence="3">2.7.13.3</ecNumber>
    </recommendedName>
</protein>
<dbReference type="Gene3D" id="6.10.340.10">
    <property type="match status" value="1"/>
</dbReference>
<keyword evidence="4" id="KW-1003">Cell membrane</keyword>
<keyword evidence="9 22" id="KW-0418">Kinase</keyword>
<evidence type="ECO:0000256" key="5">
    <source>
        <dbReference type="ARBA" id="ARBA00022553"/>
    </source>
</evidence>
<dbReference type="InterPro" id="IPR001789">
    <property type="entry name" value="Sig_transdc_resp-reg_receiver"/>
</dbReference>
<dbReference type="PROSITE" id="PS50894">
    <property type="entry name" value="HPT"/>
    <property type="match status" value="1"/>
</dbReference>
<dbReference type="PIRSF" id="PIRSF036437">
    <property type="entry name" value="HK_TorS"/>
    <property type="match status" value="1"/>
</dbReference>
<dbReference type="Proteomes" id="UP000192455">
    <property type="component" value="Unassembled WGS sequence"/>
</dbReference>
<dbReference type="InterPro" id="IPR005467">
    <property type="entry name" value="His_kinase_dom"/>
</dbReference>
<dbReference type="Pfam" id="PF21689">
    <property type="entry name" value="TorS_sensor_domain"/>
    <property type="match status" value="1"/>
</dbReference>
<dbReference type="Pfam" id="PF02518">
    <property type="entry name" value="HATPase_c"/>
    <property type="match status" value="1"/>
</dbReference>
<keyword evidence="13 17" id="KW-0472">Membrane</keyword>
<evidence type="ECO:0000256" key="7">
    <source>
        <dbReference type="ARBA" id="ARBA00022692"/>
    </source>
</evidence>
<evidence type="ECO:0000256" key="4">
    <source>
        <dbReference type="ARBA" id="ARBA00022475"/>
    </source>
</evidence>
<dbReference type="SUPFAM" id="SSF47384">
    <property type="entry name" value="Homodimeric domain of signal transducing histidine kinase"/>
    <property type="match status" value="1"/>
</dbReference>
<keyword evidence="7 17" id="KW-0812">Transmembrane</keyword>
<dbReference type="Pfam" id="PF00512">
    <property type="entry name" value="HisKA"/>
    <property type="match status" value="1"/>
</dbReference>
<dbReference type="InterPro" id="IPR003660">
    <property type="entry name" value="HAMP_dom"/>
</dbReference>
<dbReference type="CDD" id="cd16922">
    <property type="entry name" value="HATPase_EvgS-ArcB-TorS-like"/>
    <property type="match status" value="1"/>
</dbReference>
<dbReference type="PANTHER" id="PTHR45339:SF1">
    <property type="entry name" value="HYBRID SIGNAL TRANSDUCTION HISTIDINE KINASE J"/>
    <property type="match status" value="1"/>
</dbReference>
<keyword evidence="8" id="KW-0547">Nucleotide-binding</keyword>
<keyword evidence="5 15" id="KW-0597">Phosphoprotein</keyword>
<dbReference type="CDD" id="cd16172">
    <property type="entry name" value="TorS_sensor_domain"/>
    <property type="match status" value="1"/>
</dbReference>
<dbReference type="Gene3D" id="1.10.287.130">
    <property type="match status" value="1"/>
</dbReference>
<feature type="domain" description="Histidine kinase" evidence="18">
    <location>
        <begin position="476"/>
        <end position="698"/>
    </location>
</feature>
<evidence type="ECO:0000256" key="1">
    <source>
        <dbReference type="ARBA" id="ARBA00000085"/>
    </source>
</evidence>
<feature type="domain" description="Response regulatory" evidence="19">
    <location>
        <begin position="720"/>
        <end position="838"/>
    </location>
</feature>
<evidence type="ECO:0000256" key="8">
    <source>
        <dbReference type="ARBA" id="ARBA00022741"/>
    </source>
</evidence>
<dbReference type="InterPro" id="IPR037952">
    <property type="entry name" value="Sensor_TorS"/>
</dbReference>
<name>A0A1R3X1S9_9RHOB</name>
<dbReference type="SMART" id="SM00388">
    <property type="entry name" value="HisKA"/>
    <property type="match status" value="1"/>
</dbReference>
<dbReference type="EC" id="2.7.13.3" evidence="3"/>
<evidence type="ECO:0000256" key="17">
    <source>
        <dbReference type="SAM" id="Phobius"/>
    </source>
</evidence>
<dbReference type="SUPFAM" id="SSF55874">
    <property type="entry name" value="ATPase domain of HSP90 chaperone/DNA topoisomerase II/histidine kinase"/>
    <property type="match status" value="1"/>
</dbReference>
<dbReference type="InterPro" id="IPR003594">
    <property type="entry name" value="HATPase_dom"/>
</dbReference>
<dbReference type="STRING" id="515897.SAMN05421849_2192"/>
<dbReference type="GO" id="GO:0000155">
    <property type="term" value="F:phosphorelay sensor kinase activity"/>
    <property type="evidence" value="ECO:0007669"/>
    <property type="project" value="InterPro"/>
</dbReference>
<dbReference type="SUPFAM" id="SSF47226">
    <property type="entry name" value="Histidine-containing phosphotransfer domain, HPT domain"/>
    <property type="match status" value="1"/>
</dbReference>
<evidence type="ECO:0000256" key="9">
    <source>
        <dbReference type="ARBA" id="ARBA00022777"/>
    </source>
</evidence>
<feature type="modified residue" description="Phosphohistidine" evidence="14">
    <location>
        <position position="911"/>
    </location>
</feature>
<dbReference type="SMART" id="SM00304">
    <property type="entry name" value="HAMP"/>
    <property type="match status" value="1"/>
</dbReference>
<dbReference type="PROSITE" id="PS50885">
    <property type="entry name" value="HAMP"/>
    <property type="match status" value="1"/>
</dbReference>
<keyword evidence="16" id="KW-0175">Coiled coil</keyword>
<dbReference type="InterPro" id="IPR008207">
    <property type="entry name" value="Sig_transdc_His_kin_Hpt_dom"/>
</dbReference>
<evidence type="ECO:0000259" key="21">
    <source>
        <dbReference type="PROSITE" id="PS50894"/>
    </source>
</evidence>
<evidence type="ECO:0000313" key="22">
    <source>
        <dbReference type="EMBL" id="SIT84820.1"/>
    </source>
</evidence>
<comment type="subcellular location">
    <subcellularLocation>
        <location evidence="2">Cell membrane</location>
        <topology evidence="2">Multi-pass membrane protein</topology>
    </subcellularLocation>
</comment>
<accession>A0A1R3X1S9</accession>
<dbReference type="Gene3D" id="3.40.50.2300">
    <property type="match status" value="1"/>
</dbReference>
<dbReference type="InterPro" id="IPR036890">
    <property type="entry name" value="HATPase_C_sf"/>
</dbReference>
<evidence type="ECO:0000259" key="20">
    <source>
        <dbReference type="PROSITE" id="PS50885"/>
    </source>
</evidence>
<feature type="modified residue" description="4-aspartylphosphate" evidence="15">
    <location>
        <position position="769"/>
    </location>
</feature>
<evidence type="ECO:0000256" key="6">
    <source>
        <dbReference type="ARBA" id="ARBA00022679"/>
    </source>
</evidence>
<dbReference type="Gene3D" id="1.20.58.920">
    <property type="match status" value="1"/>
</dbReference>
<evidence type="ECO:0000259" key="18">
    <source>
        <dbReference type="PROSITE" id="PS50109"/>
    </source>
</evidence>
<dbReference type="SMART" id="SM00448">
    <property type="entry name" value="REC"/>
    <property type="match status" value="1"/>
</dbReference>
<dbReference type="Pfam" id="PF00672">
    <property type="entry name" value="HAMP"/>
    <property type="match status" value="1"/>
</dbReference>
<feature type="transmembrane region" description="Helical" evidence="17">
    <location>
        <begin position="347"/>
        <end position="365"/>
    </location>
</feature>
<dbReference type="PROSITE" id="PS50109">
    <property type="entry name" value="HIS_KIN"/>
    <property type="match status" value="1"/>
</dbReference>
<dbReference type="PANTHER" id="PTHR45339">
    <property type="entry name" value="HYBRID SIGNAL TRANSDUCTION HISTIDINE KINASE J"/>
    <property type="match status" value="1"/>
</dbReference>
<dbReference type="Gene3D" id="3.30.565.10">
    <property type="entry name" value="Histidine kinase-like ATPase, C-terminal domain"/>
    <property type="match status" value="1"/>
</dbReference>
<evidence type="ECO:0000256" key="13">
    <source>
        <dbReference type="ARBA" id="ARBA00023136"/>
    </source>
</evidence>
<dbReference type="InterPro" id="IPR036097">
    <property type="entry name" value="HisK_dim/P_sf"/>
</dbReference>
<keyword evidence="12" id="KW-0902">Two-component regulatory system</keyword>
<keyword evidence="6" id="KW-0808">Transferase</keyword>
<dbReference type="AlphaFoldDB" id="A0A1R3X1S9"/>
<feature type="domain" description="HPt" evidence="21">
    <location>
        <begin position="872"/>
        <end position="966"/>
    </location>
</feature>
<proteinExistence type="predicted"/>
<keyword evidence="11 17" id="KW-1133">Transmembrane helix</keyword>
<evidence type="ECO:0000256" key="12">
    <source>
        <dbReference type="ARBA" id="ARBA00023012"/>
    </source>
</evidence>
<keyword evidence="23" id="KW-1185">Reference proteome</keyword>
<organism evidence="22 23">
    <name type="scientific">Pontibaca methylaminivorans</name>
    <dbReference type="NCBI Taxonomy" id="515897"/>
    <lineage>
        <taxon>Bacteria</taxon>
        <taxon>Pseudomonadati</taxon>
        <taxon>Pseudomonadota</taxon>
        <taxon>Alphaproteobacteria</taxon>
        <taxon>Rhodobacterales</taxon>
        <taxon>Roseobacteraceae</taxon>
        <taxon>Pontibaca</taxon>
    </lineage>
</organism>
<evidence type="ECO:0000256" key="16">
    <source>
        <dbReference type="SAM" id="Coils"/>
    </source>
</evidence>
<dbReference type="InterPro" id="IPR003661">
    <property type="entry name" value="HisK_dim/P_dom"/>
</dbReference>
<dbReference type="PRINTS" id="PR00344">
    <property type="entry name" value="BCTRLSENSOR"/>
</dbReference>
<dbReference type="GO" id="GO:0005886">
    <property type="term" value="C:plasma membrane"/>
    <property type="evidence" value="ECO:0007669"/>
    <property type="project" value="UniProtKB-SubCell"/>
</dbReference>
<dbReference type="RefSeq" id="WP_083946179.1">
    <property type="nucleotide sequence ID" value="NZ_FTPS01000001.1"/>
</dbReference>
<dbReference type="CDD" id="cd00082">
    <property type="entry name" value="HisKA"/>
    <property type="match status" value="1"/>
</dbReference>
<evidence type="ECO:0000256" key="2">
    <source>
        <dbReference type="ARBA" id="ARBA00004651"/>
    </source>
</evidence>